<reference evidence="1 2" key="1">
    <citation type="submission" date="2018-06" db="EMBL/GenBank/DDBJ databases">
        <title>ACT-28, a chromosomally-encoded AmpC with carbapenemase activity from Enterobacter kobei.</title>
        <authorList>
            <person name="Jousset A.B."/>
            <person name="Oueslati S."/>
            <person name="Bernabeu S."/>
            <person name="Takissian J."/>
            <person name="Creton E."/>
            <person name="Vogel A."/>
            <person name="Cotellon G."/>
            <person name="Bonnin R.A."/>
            <person name="Dortet L."/>
            <person name="Naas T."/>
        </authorList>
    </citation>
    <scope>NUCLEOTIDE SEQUENCE [LARGE SCALE GENOMIC DNA]</scope>
    <source>
        <strain evidence="1 2">99B3</strain>
    </source>
</reference>
<proteinExistence type="predicted"/>
<organism evidence="1 2">
    <name type="scientific">Enterobacter cloacae</name>
    <dbReference type="NCBI Taxonomy" id="550"/>
    <lineage>
        <taxon>Bacteria</taxon>
        <taxon>Pseudomonadati</taxon>
        <taxon>Pseudomonadota</taxon>
        <taxon>Gammaproteobacteria</taxon>
        <taxon>Enterobacterales</taxon>
        <taxon>Enterobacteriaceae</taxon>
        <taxon>Enterobacter</taxon>
        <taxon>Enterobacter cloacae complex</taxon>
    </lineage>
</organism>
<dbReference type="GO" id="GO:0008168">
    <property type="term" value="F:methyltransferase activity"/>
    <property type="evidence" value="ECO:0007669"/>
    <property type="project" value="UniProtKB-KW"/>
</dbReference>
<dbReference type="InterPro" id="IPR029063">
    <property type="entry name" value="SAM-dependent_MTases_sf"/>
</dbReference>
<dbReference type="SUPFAM" id="SSF53335">
    <property type="entry name" value="S-adenosyl-L-methionine-dependent methyltransferases"/>
    <property type="match status" value="1"/>
</dbReference>
<comment type="caution">
    <text evidence="1">The sequence shown here is derived from an EMBL/GenBank/DDBJ whole genome shotgun (WGS) entry which is preliminary data.</text>
</comment>
<keyword evidence="1" id="KW-0808">Transferase</keyword>
<evidence type="ECO:0000313" key="2">
    <source>
        <dbReference type="Proteomes" id="UP000251576"/>
    </source>
</evidence>
<dbReference type="RefSeq" id="WP_112781971.1">
    <property type="nucleotide sequence ID" value="NZ_CABMNQ010000067.1"/>
</dbReference>
<dbReference type="Proteomes" id="UP000251576">
    <property type="component" value="Unassembled WGS sequence"/>
</dbReference>
<gene>
    <name evidence="1" type="ORF">DP202_24770</name>
</gene>
<dbReference type="Gene3D" id="3.40.50.150">
    <property type="entry name" value="Vaccinia Virus protein VP39"/>
    <property type="match status" value="1"/>
</dbReference>
<keyword evidence="1" id="KW-0489">Methyltransferase</keyword>
<dbReference type="EMBL" id="QMDH01000067">
    <property type="protein sequence ID" value="RAZ62145.1"/>
    <property type="molecule type" value="Genomic_DNA"/>
</dbReference>
<protein>
    <submittedName>
        <fullName evidence="1">Methyltransferase type 11</fullName>
    </submittedName>
</protein>
<dbReference type="Pfam" id="PF13489">
    <property type="entry name" value="Methyltransf_23"/>
    <property type="match status" value="1"/>
</dbReference>
<evidence type="ECO:0000313" key="1">
    <source>
        <dbReference type="EMBL" id="RAZ62145.1"/>
    </source>
</evidence>
<accession>A0A330G5D7</accession>
<sequence>MTDKKLTEFKVAGGKHEEGIVYGNTFDKYSSKNPIVKWMMNGFDSTLMSFVKKVAPVTIHEVGCGEGFWVNKWNQQGYTARGCDFSEEVIAIAQHNASTAEANSSAYSVKSIYDLDPSVDGADLIVCCEVLEHLENPHEGIQKLQDITQNYLILSVPREPIWCALNMLRGKYLSHLGNTPGHLQHWSKRSFIKFVSMYFDIETVASPFPWTMLVCKKKDRA</sequence>
<name>A0A330G5D7_ENTCL</name>
<dbReference type="GO" id="GO:0032259">
    <property type="term" value="P:methylation"/>
    <property type="evidence" value="ECO:0007669"/>
    <property type="project" value="UniProtKB-KW"/>
</dbReference>
<dbReference type="AlphaFoldDB" id="A0A330G5D7"/>